<dbReference type="GO" id="GO:0009507">
    <property type="term" value="C:chloroplast"/>
    <property type="evidence" value="ECO:0007669"/>
    <property type="project" value="TreeGrafter"/>
</dbReference>
<dbReference type="GO" id="GO:0005506">
    <property type="term" value="F:iron ion binding"/>
    <property type="evidence" value="ECO:0007669"/>
    <property type="project" value="InterPro"/>
</dbReference>
<evidence type="ECO:0000256" key="6">
    <source>
        <dbReference type="ARBA" id="ARBA00023014"/>
    </source>
</evidence>
<keyword evidence="7" id="KW-0414">Isoprene biosynthesis</keyword>
<dbReference type="KEGG" id="cmo:103501942"/>
<evidence type="ECO:0000256" key="12">
    <source>
        <dbReference type="ARBA" id="ARBA00072132"/>
    </source>
</evidence>
<dbReference type="RefSeq" id="XP_016903086.1">
    <property type="nucleotide sequence ID" value="XM_017047597.1"/>
</dbReference>
<dbReference type="GO" id="GO:0046429">
    <property type="term" value="F:4-hydroxy-3-methylbut-2-en-1-yl diphosphate synthase activity (ferredoxin)"/>
    <property type="evidence" value="ECO:0007669"/>
    <property type="project" value="UniProtKB-EC"/>
</dbReference>
<dbReference type="InterPro" id="IPR058579">
    <property type="entry name" value="IspG_C"/>
</dbReference>
<evidence type="ECO:0000256" key="2">
    <source>
        <dbReference type="ARBA" id="ARBA00022485"/>
    </source>
</evidence>
<evidence type="ECO:0000256" key="4">
    <source>
        <dbReference type="ARBA" id="ARBA00023002"/>
    </source>
</evidence>
<dbReference type="PIRSF" id="PIRSF037336">
    <property type="entry name" value="IspG_like"/>
    <property type="match status" value="1"/>
</dbReference>
<comment type="similarity">
    <text evidence="10">Belongs to the IspG family.</text>
</comment>
<dbReference type="GO" id="GO:0019288">
    <property type="term" value="P:isopentenyl diphosphate biosynthetic process, methylerythritol 4-phosphate pathway"/>
    <property type="evidence" value="ECO:0007669"/>
    <property type="project" value="TreeGrafter"/>
</dbReference>
<dbReference type="eggNOG" id="ENOG502QSBY">
    <property type="taxonomic scope" value="Eukaryota"/>
</dbReference>
<proteinExistence type="inferred from homology"/>
<evidence type="ECO:0000256" key="7">
    <source>
        <dbReference type="ARBA" id="ARBA00023229"/>
    </source>
</evidence>
<evidence type="ECO:0000256" key="1">
    <source>
        <dbReference type="ARBA" id="ARBA00001966"/>
    </source>
</evidence>
<dbReference type="Gene3D" id="3.20.20.20">
    <property type="entry name" value="Dihydropteroate synthase-like"/>
    <property type="match status" value="1"/>
</dbReference>
<evidence type="ECO:0000256" key="10">
    <source>
        <dbReference type="ARBA" id="ARBA00061554"/>
    </source>
</evidence>
<keyword evidence="4" id="KW-0560">Oxidoreductase</keyword>
<evidence type="ECO:0000313" key="17">
    <source>
        <dbReference type="RefSeq" id="XP_008463938.1"/>
    </source>
</evidence>
<evidence type="ECO:0000313" key="16">
    <source>
        <dbReference type="Proteomes" id="UP001652600"/>
    </source>
</evidence>
<dbReference type="FunFam" id="3.20.20.20:FF:000005">
    <property type="entry name" value="4-hydroxy-3-methylbut-2-en-1-yl diphosphate synthase (flavodoxin)"/>
    <property type="match status" value="1"/>
</dbReference>
<comment type="catalytic activity">
    <reaction evidence="8">
        <text>(2E)-4-hydroxy-3-methylbut-2-enyl diphosphate + 2 oxidized [2Fe-2S]-[ferredoxin] + H2O = 2-C-methyl-D-erythritol 2,4-cyclic diphosphate + 2 reduced [2Fe-2S]-[ferredoxin] + H(+)</text>
        <dbReference type="Rhea" id="RHEA:26119"/>
        <dbReference type="Rhea" id="RHEA-COMP:10000"/>
        <dbReference type="Rhea" id="RHEA-COMP:10001"/>
        <dbReference type="ChEBI" id="CHEBI:15377"/>
        <dbReference type="ChEBI" id="CHEBI:15378"/>
        <dbReference type="ChEBI" id="CHEBI:33737"/>
        <dbReference type="ChEBI" id="CHEBI:33738"/>
        <dbReference type="ChEBI" id="CHEBI:58483"/>
        <dbReference type="ChEBI" id="CHEBI:128753"/>
        <dbReference type="EC" id="1.17.7.1"/>
    </reaction>
</comment>
<evidence type="ECO:0000256" key="13">
    <source>
        <dbReference type="ARBA" id="ARBA00083306"/>
    </source>
</evidence>
<dbReference type="InterPro" id="IPR004588">
    <property type="entry name" value="IspG_bac-typ"/>
</dbReference>
<comment type="pathway">
    <text evidence="9">Isoprenoid biosynthesis; isopentenyl diphosphate biosynthesis via DXP pathway; isopentenyl diphosphate from 1-deoxy-D-xylulose 5-phosphate: step 5/6.</text>
</comment>
<dbReference type="GO" id="GO:0016114">
    <property type="term" value="P:terpenoid biosynthetic process"/>
    <property type="evidence" value="ECO:0007669"/>
    <property type="project" value="InterPro"/>
</dbReference>
<protein>
    <recommendedName>
        <fullName evidence="12">4-hydroxy-3-methylbut-2-en-1-yl diphosphate synthase (ferredoxin), chloroplastic</fullName>
        <ecNumber evidence="11">1.17.7.1</ecNumber>
    </recommendedName>
    <alternativeName>
        <fullName evidence="13">1-hydroxy-2-methyl-2-(E)-butenyl 4-diphosphate synthase</fullName>
    </alternativeName>
</protein>
<dbReference type="NCBIfam" id="TIGR00612">
    <property type="entry name" value="ispG_gcpE"/>
    <property type="match status" value="1"/>
</dbReference>
<keyword evidence="16" id="KW-1185">Reference proteome</keyword>
<feature type="domain" description="IspG C-terminal" evidence="15">
    <location>
        <begin position="641"/>
        <end position="729"/>
    </location>
</feature>
<keyword evidence="5" id="KW-0408">Iron</keyword>
<evidence type="ECO:0000259" key="14">
    <source>
        <dbReference type="Pfam" id="PF04551"/>
    </source>
</evidence>
<evidence type="ECO:0000256" key="8">
    <source>
        <dbReference type="ARBA" id="ARBA00051119"/>
    </source>
</evidence>
<accession>A0A1S4E4C1</accession>
<dbReference type="SUPFAM" id="SSF56014">
    <property type="entry name" value="Nitrite and sulphite reductase 4Fe-4S domain-like"/>
    <property type="match status" value="1"/>
</dbReference>
<keyword evidence="2" id="KW-0004">4Fe-4S</keyword>
<evidence type="ECO:0000256" key="3">
    <source>
        <dbReference type="ARBA" id="ARBA00022723"/>
    </source>
</evidence>
<organism evidence="16 18">
    <name type="scientific">Cucumis melo</name>
    <name type="common">Muskmelon</name>
    <dbReference type="NCBI Taxonomy" id="3656"/>
    <lineage>
        <taxon>Eukaryota</taxon>
        <taxon>Viridiplantae</taxon>
        <taxon>Streptophyta</taxon>
        <taxon>Embryophyta</taxon>
        <taxon>Tracheophyta</taxon>
        <taxon>Spermatophyta</taxon>
        <taxon>Magnoliopsida</taxon>
        <taxon>eudicotyledons</taxon>
        <taxon>Gunneridae</taxon>
        <taxon>Pentapetalae</taxon>
        <taxon>rosids</taxon>
        <taxon>fabids</taxon>
        <taxon>Cucurbitales</taxon>
        <taxon>Cucurbitaceae</taxon>
        <taxon>Benincaseae</taxon>
        <taxon>Cucumis</taxon>
    </lineage>
</organism>
<name>A0A1S4E4C1_CUCME</name>
<dbReference type="AlphaFoldDB" id="A0A1S4E4C1"/>
<evidence type="ECO:0000259" key="15">
    <source>
        <dbReference type="Pfam" id="PF26540"/>
    </source>
</evidence>
<dbReference type="InterPro" id="IPR045854">
    <property type="entry name" value="NO2/SO3_Rdtase_4Fe4S_sf"/>
</dbReference>
<gene>
    <name evidence="17 18" type="primary">LOC103501942</name>
</gene>
<dbReference type="FunFam" id="3.30.413.10:FF:000006">
    <property type="entry name" value="4-hydroxy-3-methylbut-2-en-1-yl diphosphate synthase (flavodoxin)"/>
    <property type="match status" value="1"/>
</dbReference>
<evidence type="ECO:0000256" key="11">
    <source>
        <dbReference type="ARBA" id="ARBA00067018"/>
    </source>
</evidence>
<dbReference type="GO" id="GO:0051539">
    <property type="term" value="F:4 iron, 4 sulfur cluster binding"/>
    <property type="evidence" value="ECO:0007669"/>
    <property type="project" value="UniProtKB-KW"/>
</dbReference>
<keyword evidence="6" id="KW-0411">Iron-sulfur</keyword>
<dbReference type="Proteomes" id="UP001652600">
    <property type="component" value="Chromosome 12"/>
</dbReference>
<dbReference type="PANTHER" id="PTHR30454">
    <property type="entry name" value="4-HYDROXY-3-METHYLBUT-2-EN-1-YL DIPHOSPHATE SYNTHASE"/>
    <property type="match status" value="1"/>
</dbReference>
<dbReference type="InterPro" id="IPR011005">
    <property type="entry name" value="Dihydropteroate_synth-like_sf"/>
</dbReference>
<dbReference type="Gene3D" id="3.30.413.10">
    <property type="entry name" value="Sulfite Reductase Hemoprotein, domain 1"/>
    <property type="match status" value="1"/>
</dbReference>
<feature type="domain" description="IspG TIM-barrel" evidence="14">
    <location>
        <begin position="88"/>
        <end position="357"/>
    </location>
</feature>
<comment type="cofactor">
    <cofactor evidence="1">
        <name>[4Fe-4S] cluster</name>
        <dbReference type="ChEBI" id="CHEBI:49883"/>
    </cofactor>
</comment>
<dbReference type="RefSeq" id="XP_008463938.1">
    <property type="nucleotide sequence ID" value="XM_008465716.2"/>
</dbReference>
<reference evidence="17 18" key="1">
    <citation type="submission" date="2025-04" db="UniProtKB">
        <authorList>
            <consortium name="RefSeq"/>
        </authorList>
    </citation>
    <scope>IDENTIFICATION</scope>
</reference>
<dbReference type="InterPro" id="IPR017178">
    <property type="entry name" value="IspG_atypical"/>
</dbReference>
<evidence type="ECO:0000256" key="9">
    <source>
        <dbReference type="ARBA" id="ARBA00060620"/>
    </source>
</evidence>
<sequence length="741" mass="82080">MASAGTLPTHLSGLKGGNVNLGFSKRLESVKVFDLKSAKSRGRKVLIIRNSNPGSDIAELQPASEGSSLLVPRQKYCESINKTVRRKTRTVMVGNVALGSEHPIRIQTMTTTDTKDIAGTVEQVMRIADKGADIVRITVQGKKEADACFEIKNTLVQKNYNIPLVADIHFAPSVALRVAECFDKIRVNPGNFADRRAQFEQLEYTEEDYQKELEHIEEVFTPLVEKCKKYGRAMRIGTNHGSLSDRIMSYFGDSPRGMVESAFEFARICRKLDYHNFVFSMKASNPVVMVQAYRLLVAEMYVQGWDYPLHLGVTEAGEGEDGRMKSAIGIGTLLQDGLGDTIRVSLTEPPEEEIDPCRRLATLGMRAAELQQGVVPYEEKHRHYFDFQRRSGQLPFQKEGEEVDYRGVLHRDGSVLMSVSLDQLKMPELLYKSLAAKLVVGMPFKDLATVDSIVLRELPSVEDADARLALKRLIDISMGVITPLSEQLTKPLPNAMVLVNLKELSSGAHKLLPDGTRLVVSVRGDESYNDLDILKETDATMLFHDLPYSEDKVSRVHAARRLFEYLSENGLTFPVIHHIQFPNGVHRDDLVIGAGSNAGALLVDGLGDGVLLEAADKDFDFIRNTSFNLLQGCRMRNTKTEYVSCPSCGRTLFDLQEISAEIREKTSHLPGVSIAIMGCIVNGPGEMADADFGYVGGSPGKIDLYVGKTVVKRGIAMENATEALIQLIKDNGRWVEPPTEE</sequence>
<dbReference type="PANTHER" id="PTHR30454:SF0">
    <property type="entry name" value="4-HYDROXY-3-METHYLBUT-2-EN-1-YL DIPHOSPHATE SYNTHASE (FERREDOXIN), CHLOROPLASTIC"/>
    <property type="match status" value="1"/>
</dbReference>
<evidence type="ECO:0000256" key="5">
    <source>
        <dbReference type="ARBA" id="ARBA00023004"/>
    </source>
</evidence>
<dbReference type="Pfam" id="PF26540">
    <property type="entry name" value="GcpE_C"/>
    <property type="match status" value="1"/>
</dbReference>
<dbReference type="EC" id="1.17.7.1" evidence="11"/>
<keyword evidence="3" id="KW-0479">Metal-binding</keyword>
<dbReference type="GeneID" id="103501942"/>
<dbReference type="Pfam" id="PF04551">
    <property type="entry name" value="GcpE"/>
    <property type="match status" value="1"/>
</dbReference>
<dbReference type="OrthoDB" id="429167at2759"/>
<dbReference type="HAMAP" id="MF_00159">
    <property type="entry name" value="IspG"/>
    <property type="match status" value="1"/>
</dbReference>
<dbReference type="InterPro" id="IPR058578">
    <property type="entry name" value="IspG_TIM"/>
</dbReference>
<evidence type="ECO:0000313" key="18">
    <source>
        <dbReference type="RefSeq" id="XP_016903086.1"/>
    </source>
</evidence>